<dbReference type="EMBL" id="JAADJG010000011">
    <property type="protein sequence ID" value="KAF4457824.1"/>
    <property type="molecule type" value="Genomic_DNA"/>
</dbReference>
<dbReference type="SUPFAM" id="SSF81853">
    <property type="entry name" value="Family 10 polysaccharide lyase"/>
    <property type="match status" value="1"/>
</dbReference>
<keyword evidence="1" id="KW-0677">Repeat</keyword>
<dbReference type="AlphaFoldDB" id="A0A8H4KY99"/>
<keyword evidence="2 3" id="KW-0413">Isomerase</keyword>
<dbReference type="GO" id="GO:0005811">
    <property type="term" value="C:lipid droplet"/>
    <property type="evidence" value="ECO:0007669"/>
    <property type="project" value="InterPro"/>
</dbReference>
<comment type="similarity">
    <text evidence="3">Belongs to the terpene cyclase/mutase family.</text>
</comment>
<feature type="domain" description="Amine oxidase" evidence="4">
    <location>
        <begin position="711"/>
        <end position="782"/>
    </location>
</feature>
<proteinExistence type="inferred from homology"/>
<dbReference type="GO" id="GO:0016104">
    <property type="term" value="P:triterpenoid biosynthetic process"/>
    <property type="evidence" value="ECO:0007669"/>
    <property type="project" value="InterPro"/>
</dbReference>
<feature type="domain" description="Squalene cyclase N-terminal" evidence="6">
    <location>
        <begin position="28"/>
        <end position="322"/>
    </location>
</feature>
<name>A0A8H4KY99_9HYPO</name>
<dbReference type="SFLD" id="SFLDG01016">
    <property type="entry name" value="Prenyltransferase_Like_2"/>
    <property type="match status" value="1"/>
</dbReference>
<dbReference type="Proteomes" id="UP000605986">
    <property type="component" value="Unassembled WGS sequence"/>
</dbReference>
<dbReference type="Gene3D" id="3.50.50.60">
    <property type="entry name" value="FAD/NAD(P)-binding domain"/>
    <property type="match status" value="1"/>
</dbReference>
<gene>
    <name evidence="7" type="ORF">F53441_338</name>
</gene>
<evidence type="ECO:0000259" key="4">
    <source>
        <dbReference type="Pfam" id="PF01593"/>
    </source>
</evidence>
<dbReference type="Pfam" id="PF01593">
    <property type="entry name" value="Amino_oxidase"/>
    <property type="match status" value="1"/>
</dbReference>
<dbReference type="PANTHER" id="PTHR11764:SF82">
    <property type="entry name" value="TERPENE CYCLASE_MUTASE FAMILY MEMBER"/>
    <property type="match status" value="1"/>
</dbReference>
<dbReference type="InterPro" id="IPR006400">
    <property type="entry name" value="Hopene-cyclase"/>
</dbReference>
<dbReference type="GO" id="GO:0016866">
    <property type="term" value="F:intramolecular transferase activity"/>
    <property type="evidence" value="ECO:0007669"/>
    <property type="project" value="InterPro"/>
</dbReference>
<dbReference type="SUPFAM" id="SSF51905">
    <property type="entry name" value="FAD/NAD(P)-binding domain"/>
    <property type="match status" value="1"/>
</dbReference>
<protein>
    <recommendedName>
        <fullName evidence="3">Terpene cyclase/mutase family member</fullName>
        <ecNumber evidence="3">5.4.99.-</ecNumber>
    </recommendedName>
</protein>
<dbReference type="Gene3D" id="1.50.10.20">
    <property type="match status" value="2"/>
</dbReference>
<evidence type="ECO:0000256" key="2">
    <source>
        <dbReference type="ARBA" id="ARBA00023235"/>
    </source>
</evidence>
<reference evidence="7" key="1">
    <citation type="submission" date="2020-01" db="EMBL/GenBank/DDBJ databases">
        <title>Identification and distribution of gene clusters putatively required for synthesis of sphingolipid metabolism inhibitors in phylogenetically diverse species of the filamentous fungus Fusarium.</title>
        <authorList>
            <person name="Kim H.-S."/>
            <person name="Busman M."/>
            <person name="Brown D.W."/>
            <person name="Divon H."/>
            <person name="Uhlig S."/>
            <person name="Proctor R.H."/>
        </authorList>
    </citation>
    <scope>NUCLEOTIDE SEQUENCE</scope>
    <source>
        <strain evidence="7">NRRL 53441</strain>
    </source>
</reference>
<dbReference type="InterPro" id="IPR032697">
    <property type="entry name" value="SQ_cyclase_N"/>
</dbReference>
<dbReference type="InterPro" id="IPR018333">
    <property type="entry name" value="Squalene_cyclase"/>
</dbReference>
<dbReference type="NCBIfam" id="TIGR01787">
    <property type="entry name" value="squalene_cyclas"/>
    <property type="match status" value="1"/>
</dbReference>
<dbReference type="NCBIfam" id="TIGR01507">
    <property type="entry name" value="hopene_cyclase"/>
    <property type="match status" value="1"/>
</dbReference>
<dbReference type="InterPro" id="IPR032696">
    <property type="entry name" value="SQ_cyclase_C"/>
</dbReference>
<accession>A0A8H4KY99</accession>
<dbReference type="InterPro" id="IPR002937">
    <property type="entry name" value="Amino_oxidase"/>
</dbReference>
<dbReference type="SUPFAM" id="SSF48239">
    <property type="entry name" value="Terpenoid cyclases/Protein prenyltransferases"/>
    <property type="match status" value="1"/>
</dbReference>
<dbReference type="GO" id="GO:0016491">
    <property type="term" value="F:oxidoreductase activity"/>
    <property type="evidence" value="ECO:0007669"/>
    <property type="project" value="InterPro"/>
</dbReference>
<feature type="domain" description="Squalene cyclase C-terminal" evidence="5">
    <location>
        <begin position="331"/>
        <end position="623"/>
    </location>
</feature>
<evidence type="ECO:0000259" key="6">
    <source>
        <dbReference type="Pfam" id="PF13249"/>
    </source>
</evidence>
<evidence type="ECO:0000256" key="1">
    <source>
        <dbReference type="ARBA" id="ARBA00022737"/>
    </source>
</evidence>
<dbReference type="PANTHER" id="PTHR11764">
    <property type="entry name" value="TERPENE CYCLASE/MUTASE FAMILY MEMBER"/>
    <property type="match status" value="1"/>
</dbReference>
<keyword evidence="8" id="KW-1185">Reference proteome</keyword>
<dbReference type="InterPro" id="IPR008930">
    <property type="entry name" value="Terpenoid_cyclase/PrenylTrfase"/>
</dbReference>
<dbReference type="Pfam" id="PF13243">
    <property type="entry name" value="SQHop_cyclase_C"/>
    <property type="match status" value="1"/>
</dbReference>
<evidence type="ECO:0000313" key="7">
    <source>
        <dbReference type="EMBL" id="KAF4457824.1"/>
    </source>
</evidence>
<comment type="caution">
    <text evidence="7">The sequence shown here is derived from an EMBL/GenBank/DDBJ whole genome shotgun (WGS) entry which is preliminary data.</text>
</comment>
<dbReference type="OrthoDB" id="21502at2759"/>
<organism evidence="7 8">
    <name type="scientific">Fusarium austroafricanum</name>
    <dbReference type="NCBI Taxonomy" id="2364996"/>
    <lineage>
        <taxon>Eukaryota</taxon>
        <taxon>Fungi</taxon>
        <taxon>Dikarya</taxon>
        <taxon>Ascomycota</taxon>
        <taxon>Pezizomycotina</taxon>
        <taxon>Sordariomycetes</taxon>
        <taxon>Hypocreomycetidae</taxon>
        <taxon>Hypocreales</taxon>
        <taxon>Nectriaceae</taxon>
        <taxon>Fusarium</taxon>
        <taxon>Fusarium concolor species complex</taxon>
    </lineage>
</organism>
<evidence type="ECO:0000259" key="5">
    <source>
        <dbReference type="Pfam" id="PF13243"/>
    </source>
</evidence>
<evidence type="ECO:0000313" key="8">
    <source>
        <dbReference type="Proteomes" id="UP000605986"/>
    </source>
</evidence>
<evidence type="ECO:0000256" key="3">
    <source>
        <dbReference type="RuleBase" id="RU362003"/>
    </source>
</evidence>
<dbReference type="Pfam" id="PF13249">
    <property type="entry name" value="SQHop_cyclase_N"/>
    <property type="match status" value="1"/>
</dbReference>
<dbReference type="EC" id="5.4.99.-" evidence="3"/>
<dbReference type="SUPFAM" id="SSF54373">
    <property type="entry name" value="FAD-linked reductases, C-terminal domain"/>
    <property type="match status" value="1"/>
</dbReference>
<sequence>MDSPITNGNAAGNDPDLYAQAKASSKLAVNFAWDLYRPDHHWLGELRANSAITSQHIFFYQALGLIIPDIDGYRQYLLSQQQSDGSWSIAPDYPGDLSMSAEAYLALRILEVSSDEPALQQARRFIRMRGGIARVRIFTRIFFAQFGLFPWSSVPQLPAEVIFLPSSLPLNIYRLSSWARSTLVPLFIIRHHEKVHALPNGAHVNNAFLDELWLRPDKKDVPYSGSLLDLWTSDAILYTFGAIDSGLTLMSKIRPLWIFRSLARKKCIRWILEHQEKEGDWGGIATLMHASIHALILEGHSLQDDCVRRGIIAIERFTWKDDQGKRLQFSVSPVWDTVLMLRGLCGTNVNKNDERISQAVKWIKSRQILRREGDWHVYGRSIGPGGFCFEYNNSWYPDVDDTAATILALISQDPMSIGSSSILKATLWVCGMQNLDGGWAAFDINNNKLWLNKIPFSDMDGLCDPSSADVTGRVLEAFGLLLKLSEKEYIEPNIIQKIQVASTKAMTYLAQEQTSFGAWYGRWGSNYLYGTSNVVCGLAYFSKGNEEVQDMLSAATAWLSRMQNSDGGWGEDLESYQDLSLAGKGSSTPSQTSWVLLALLATSNPRDKSITNGISHLVNTQTDIKGRGASWPESNSAKEALSKSTESGFYTKTVLVFEQPWWRSANLSGVYSSADGPIVFTHDTCVPEDGQFSITCFHAVDLGRKCTVVDAVSMPIEVIEKDWTREPWICGAPGPVWRPGFLAGEAGDSVAEPFGNIHFVGTETSREWRGYLEGAVQSGIRGGKEVIAALGKAVV</sequence>
<dbReference type="InterPro" id="IPR036188">
    <property type="entry name" value="FAD/NAD-bd_sf"/>
</dbReference>